<dbReference type="InParanoid" id="A0A5E4FJ20"/>
<keyword evidence="5" id="KW-0808">Transferase</keyword>
<organism evidence="5 6">
    <name type="scientific">Prunus dulcis</name>
    <name type="common">Almond</name>
    <name type="synonym">Amygdalus dulcis</name>
    <dbReference type="NCBI Taxonomy" id="3755"/>
    <lineage>
        <taxon>Eukaryota</taxon>
        <taxon>Viridiplantae</taxon>
        <taxon>Streptophyta</taxon>
        <taxon>Embryophyta</taxon>
        <taxon>Tracheophyta</taxon>
        <taxon>Spermatophyta</taxon>
        <taxon>Magnoliopsida</taxon>
        <taxon>eudicotyledons</taxon>
        <taxon>Gunneridae</taxon>
        <taxon>Pentapetalae</taxon>
        <taxon>rosids</taxon>
        <taxon>fabids</taxon>
        <taxon>Rosales</taxon>
        <taxon>Rosaceae</taxon>
        <taxon>Amygdaloideae</taxon>
        <taxon>Amygdaleae</taxon>
        <taxon>Prunus</taxon>
    </lineage>
</organism>
<keyword evidence="5" id="KW-0418">Kinase</keyword>
<keyword evidence="1" id="KW-0433">Leucine-rich repeat</keyword>
<dbReference type="Pfam" id="PF08263">
    <property type="entry name" value="LRRNT_2"/>
    <property type="match status" value="1"/>
</dbReference>
<evidence type="ECO:0000313" key="5">
    <source>
        <dbReference type="EMBL" id="VVA27160.1"/>
    </source>
</evidence>
<dbReference type="InterPro" id="IPR013210">
    <property type="entry name" value="LRR_N_plant-typ"/>
</dbReference>
<dbReference type="GO" id="GO:0016301">
    <property type="term" value="F:kinase activity"/>
    <property type="evidence" value="ECO:0007669"/>
    <property type="project" value="UniProtKB-KW"/>
</dbReference>
<keyword evidence="2" id="KW-0677">Repeat</keyword>
<evidence type="ECO:0000256" key="2">
    <source>
        <dbReference type="ARBA" id="ARBA00022737"/>
    </source>
</evidence>
<feature type="domain" description="Leucine-rich repeat-containing N-terminal plant-type" evidence="4">
    <location>
        <begin position="42"/>
        <end position="66"/>
    </location>
</feature>
<evidence type="ECO:0000259" key="4">
    <source>
        <dbReference type="Pfam" id="PF08263"/>
    </source>
</evidence>
<name>A0A5E4FJ20_PRUDU</name>
<evidence type="ECO:0000256" key="3">
    <source>
        <dbReference type="SAM" id="SignalP"/>
    </source>
</evidence>
<dbReference type="AlphaFoldDB" id="A0A5E4FJ20"/>
<evidence type="ECO:0000313" key="6">
    <source>
        <dbReference type="Proteomes" id="UP000327085"/>
    </source>
</evidence>
<proteinExistence type="predicted"/>
<protein>
    <submittedName>
        <fullName evidence="5">PREDICTED: LRR receptor serine/threonine-kinase</fullName>
    </submittedName>
</protein>
<sequence>MGHVRCLKLFLAFGLLLLQNTQGGEVDHSQRDTNVTRRCIERERQALLAFKRGLVDEDNRLSSWGSKAQK</sequence>
<feature type="chain" id="PRO_5023113904" evidence="3">
    <location>
        <begin position="24"/>
        <end position="70"/>
    </location>
</feature>
<reference evidence="6" key="1">
    <citation type="journal article" date="2020" name="Plant J.">
        <title>Transposons played a major role in the diversification between the closely related almond and peach genomes: results from the almond genome sequence.</title>
        <authorList>
            <person name="Alioto T."/>
            <person name="Alexiou K.G."/>
            <person name="Bardil A."/>
            <person name="Barteri F."/>
            <person name="Castanera R."/>
            <person name="Cruz F."/>
            <person name="Dhingra A."/>
            <person name="Duval H."/>
            <person name="Fernandez I Marti A."/>
            <person name="Frias L."/>
            <person name="Galan B."/>
            <person name="Garcia J.L."/>
            <person name="Howad W."/>
            <person name="Gomez-Garrido J."/>
            <person name="Gut M."/>
            <person name="Julca I."/>
            <person name="Morata J."/>
            <person name="Puigdomenech P."/>
            <person name="Ribeca P."/>
            <person name="Rubio Cabetas M.J."/>
            <person name="Vlasova A."/>
            <person name="Wirthensohn M."/>
            <person name="Garcia-Mas J."/>
            <person name="Gabaldon T."/>
            <person name="Casacuberta J.M."/>
            <person name="Arus P."/>
        </authorList>
    </citation>
    <scope>NUCLEOTIDE SEQUENCE [LARGE SCALE GENOMIC DNA]</scope>
    <source>
        <strain evidence="6">cv. Texas</strain>
    </source>
</reference>
<dbReference type="Proteomes" id="UP000327085">
    <property type="component" value="Chromosome 4"/>
</dbReference>
<keyword evidence="3" id="KW-0732">Signal</keyword>
<dbReference type="Gramene" id="VVA27160">
    <property type="protein sequence ID" value="VVA27160"/>
    <property type="gene ID" value="Prudul26B017703"/>
</dbReference>
<evidence type="ECO:0000256" key="1">
    <source>
        <dbReference type="ARBA" id="ARBA00022614"/>
    </source>
</evidence>
<feature type="signal peptide" evidence="3">
    <location>
        <begin position="1"/>
        <end position="23"/>
    </location>
</feature>
<keyword evidence="5" id="KW-0675">Receptor</keyword>
<gene>
    <name evidence="5" type="ORF">ALMOND_2B017703</name>
</gene>
<dbReference type="EMBL" id="CABIKO010000117">
    <property type="protein sequence ID" value="VVA27160.1"/>
    <property type="molecule type" value="Genomic_DNA"/>
</dbReference>
<accession>A0A5E4FJ20</accession>